<evidence type="ECO:0000313" key="15">
    <source>
        <dbReference type="Proteomes" id="UP000619457"/>
    </source>
</evidence>
<evidence type="ECO:0000256" key="9">
    <source>
        <dbReference type="ARBA" id="ARBA00032230"/>
    </source>
</evidence>
<dbReference type="EC" id="3.2.1.23" evidence="5"/>
<keyword evidence="8" id="KW-0326">Glycosidase</keyword>
<dbReference type="Gene3D" id="2.70.98.10">
    <property type="match status" value="1"/>
</dbReference>
<comment type="subunit">
    <text evidence="4">Monomer.</text>
</comment>
<dbReference type="InterPro" id="IPR036156">
    <property type="entry name" value="Beta-gal/glucu_dom_sf"/>
</dbReference>
<dbReference type="InterPro" id="IPR014718">
    <property type="entry name" value="GH-type_carb-bd"/>
</dbReference>
<accession>A0A918QA27</accession>
<dbReference type="InterPro" id="IPR006103">
    <property type="entry name" value="Glyco_hydro_2_cat"/>
</dbReference>
<name>A0A918QA27_9BACT</name>
<dbReference type="AlphaFoldDB" id="A0A918QA27"/>
<dbReference type="GO" id="GO:0030246">
    <property type="term" value="F:carbohydrate binding"/>
    <property type="evidence" value="ECO:0007669"/>
    <property type="project" value="InterPro"/>
</dbReference>
<evidence type="ECO:0000259" key="12">
    <source>
        <dbReference type="Pfam" id="PF02837"/>
    </source>
</evidence>
<comment type="similarity">
    <text evidence="3">Belongs to the glycosyl hydrolase 2 family.</text>
</comment>
<dbReference type="InterPro" id="IPR011013">
    <property type="entry name" value="Gal_mutarotase_sf_dom"/>
</dbReference>
<dbReference type="GO" id="GO:0005990">
    <property type="term" value="P:lactose catabolic process"/>
    <property type="evidence" value="ECO:0007669"/>
    <property type="project" value="TreeGrafter"/>
</dbReference>
<dbReference type="InterPro" id="IPR004199">
    <property type="entry name" value="B-gal_small/dom_5"/>
</dbReference>
<comment type="caution">
    <text evidence="14">The sequence shown here is derived from an EMBL/GenBank/DDBJ whole genome shotgun (WGS) entry which is preliminary data.</text>
</comment>
<dbReference type="InterPro" id="IPR006102">
    <property type="entry name" value="Ig-like_GH2"/>
</dbReference>
<dbReference type="Proteomes" id="UP000619457">
    <property type="component" value="Unassembled WGS sequence"/>
</dbReference>
<evidence type="ECO:0000256" key="6">
    <source>
        <dbReference type="ARBA" id="ARBA00022801"/>
    </source>
</evidence>
<feature type="domain" description="Glycoside hydrolase family 2 catalytic" evidence="11">
    <location>
        <begin position="300"/>
        <end position="515"/>
    </location>
</feature>
<dbReference type="InterPro" id="IPR050347">
    <property type="entry name" value="Bact_Beta-galactosidase"/>
</dbReference>
<dbReference type="Pfam" id="PF00703">
    <property type="entry name" value="Glyco_hydro_2"/>
    <property type="match status" value="1"/>
</dbReference>
<evidence type="ECO:0000256" key="4">
    <source>
        <dbReference type="ARBA" id="ARBA00011245"/>
    </source>
</evidence>
<evidence type="ECO:0000259" key="13">
    <source>
        <dbReference type="Pfam" id="PF02929"/>
    </source>
</evidence>
<reference evidence="14" key="2">
    <citation type="submission" date="2020-09" db="EMBL/GenBank/DDBJ databases">
        <authorList>
            <person name="Sun Q."/>
            <person name="Kim S."/>
        </authorList>
    </citation>
    <scope>NUCLEOTIDE SEQUENCE</scope>
    <source>
        <strain evidence="14">KCTC 12368</strain>
    </source>
</reference>
<dbReference type="InterPro" id="IPR006104">
    <property type="entry name" value="Glyco_hydro_2_N"/>
</dbReference>
<dbReference type="InterPro" id="IPR006101">
    <property type="entry name" value="Glyco_hydro_2"/>
</dbReference>
<dbReference type="Pfam" id="PF02836">
    <property type="entry name" value="Glyco_hydro_2_C"/>
    <property type="match status" value="1"/>
</dbReference>
<evidence type="ECO:0000313" key="14">
    <source>
        <dbReference type="EMBL" id="GGZ38572.1"/>
    </source>
</evidence>
<keyword evidence="6" id="KW-0378">Hydrolase</keyword>
<keyword evidence="15" id="KW-1185">Reference proteome</keyword>
<dbReference type="SUPFAM" id="SSF74650">
    <property type="entry name" value="Galactose mutarotase-like"/>
    <property type="match status" value="1"/>
</dbReference>
<dbReference type="Pfam" id="PF02929">
    <property type="entry name" value="Bgal_small_N"/>
    <property type="match status" value="1"/>
</dbReference>
<feature type="domain" description="Glycoside hydrolase family 2 immunoglobulin-like beta-sandwich" evidence="10">
    <location>
        <begin position="208"/>
        <end position="296"/>
    </location>
</feature>
<dbReference type="RefSeq" id="WP_018473558.1">
    <property type="nucleotide sequence ID" value="NZ_BMWX01000008.1"/>
</dbReference>
<sequence>MKLQNRPLGLIVLLMFTFLNVYGRQESESQTQIIYLSGTGKDDMVDWDFYCSAGMNSGKWSKIGVPSCWELQGFGAYNYGHDPFEQRLNEYGLYKTTFVAPETWAGKTVKLVFEGVMTDAEVKVNGKLAGEIHQGAFYEFNYTINDLVNYGAENTLEVKVNKSSSNESINFAERKADFWIFGGIFRPVYLEVLPADPIDRLAIDARADGSIVADVFFNSSNVHEIQARLLDDEGKEVQELPITIASRTAGKWTLKTFAKEVREWNPESPNLYILQVNLLDHEQNILHQRQQKIGFRTVQVRAGDGIYVNGQRIKFKGVNRHSFYPTSGRTMSKALSIEHVQLMKEMNMNAVRMSHYPPDKHFLDACDSLGLFVIDEVCTWQSPALDTQVGRKLVRETVVRDVNHPSIVLWANGNEGGWNPELDDDYALWDIQQREVIHPWAVFRKTNTVHYGGYHGLAYDAYSQDKIFFPTEFMHGLYDGGHGAGLEDYWNLMWQMPLGAGGFLWDFADEAVVRVDKDGVLDSDGNHAADGIIGPYGEKEASFYTIKEIWSPIFIENRFIREGFNGKFTIENRFHFTALNHCKMYAKWVKFTGLPTTPAEKILARQELSLPALEPGHRGSFQVPLIDDWQSADVLYLTAHGPQGEELFTWSYPVKSPEQQQLPISHATADQELEVQDIGDHITVKTSDFAYRFSKINGQIMGLERLGNSIPLNGGPLILGQSAKVDTVLQERLGDQLILTIFFEAKDNTQQWSSEKRISSDKISWTIYPSGQLDLMVSMKSRKNLDDYKGITFSFPEEEVRAKQWIGDGPYRVWRNRTKGTQFGLWENEYNDTVTGEEGFIYPEFKGFFSNVYWLNVQGKHENGFKVYCKSPFTFLRMFTPKQPSDPKNGAGIPAFPEGNISFVKNIPPVGTKFHTADELGPHGNAQTIVGNDDEAINMEFTFIFDH</sequence>
<feature type="domain" description="Glycosyl hydrolases family 2 sugar binding" evidence="12">
    <location>
        <begin position="61"/>
        <end position="193"/>
    </location>
</feature>
<dbReference type="InterPro" id="IPR013783">
    <property type="entry name" value="Ig-like_fold"/>
</dbReference>
<comment type="catalytic activity">
    <reaction evidence="1">
        <text>Hydrolysis of terminal non-reducing beta-D-galactose residues in beta-D-galactosides.</text>
        <dbReference type="EC" id="3.2.1.23"/>
    </reaction>
</comment>
<dbReference type="Gene3D" id="2.60.40.10">
    <property type="entry name" value="Immunoglobulins"/>
    <property type="match status" value="1"/>
</dbReference>
<evidence type="ECO:0000256" key="7">
    <source>
        <dbReference type="ARBA" id="ARBA00022837"/>
    </source>
</evidence>
<feature type="domain" description="Beta galactosidase small chain/" evidence="13">
    <location>
        <begin position="758"/>
        <end position="866"/>
    </location>
</feature>
<dbReference type="Pfam" id="PF02837">
    <property type="entry name" value="Glyco_hydro_2_N"/>
    <property type="match status" value="1"/>
</dbReference>
<dbReference type="InterPro" id="IPR008979">
    <property type="entry name" value="Galactose-bd-like_sf"/>
</dbReference>
<protein>
    <recommendedName>
        <fullName evidence="5">beta-galactosidase</fullName>
        <ecNumber evidence="5">3.2.1.23</ecNumber>
    </recommendedName>
    <alternativeName>
        <fullName evidence="9">Lactase</fullName>
    </alternativeName>
</protein>
<comment type="cofactor">
    <cofactor evidence="2">
        <name>Ca(2+)</name>
        <dbReference type="ChEBI" id="CHEBI:29108"/>
    </cofactor>
</comment>
<evidence type="ECO:0000256" key="5">
    <source>
        <dbReference type="ARBA" id="ARBA00012756"/>
    </source>
</evidence>
<evidence type="ECO:0000256" key="1">
    <source>
        <dbReference type="ARBA" id="ARBA00001412"/>
    </source>
</evidence>
<dbReference type="Gene3D" id="3.20.20.80">
    <property type="entry name" value="Glycosidases"/>
    <property type="match status" value="1"/>
</dbReference>
<keyword evidence="7" id="KW-0106">Calcium</keyword>
<evidence type="ECO:0000256" key="8">
    <source>
        <dbReference type="ARBA" id="ARBA00023295"/>
    </source>
</evidence>
<dbReference type="SUPFAM" id="SSF49303">
    <property type="entry name" value="beta-Galactosidase/glucuronidase domain"/>
    <property type="match status" value="1"/>
</dbReference>
<dbReference type="PRINTS" id="PR00132">
    <property type="entry name" value="GLHYDRLASE2"/>
</dbReference>
<dbReference type="SUPFAM" id="SSF51445">
    <property type="entry name" value="(Trans)glycosidases"/>
    <property type="match status" value="1"/>
</dbReference>
<gene>
    <name evidence="14" type="ORF">GCM10007049_34660</name>
</gene>
<reference evidence="14" key="1">
    <citation type="journal article" date="2014" name="Int. J. Syst. Evol. Microbiol.">
        <title>Complete genome sequence of Corynebacterium casei LMG S-19264T (=DSM 44701T), isolated from a smear-ripened cheese.</title>
        <authorList>
            <consortium name="US DOE Joint Genome Institute (JGI-PGF)"/>
            <person name="Walter F."/>
            <person name="Albersmeier A."/>
            <person name="Kalinowski J."/>
            <person name="Ruckert C."/>
        </authorList>
    </citation>
    <scope>NUCLEOTIDE SEQUENCE</scope>
    <source>
        <strain evidence="14">KCTC 12368</strain>
    </source>
</reference>
<dbReference type="GO" id="GO:0004565">
    <property type="term" value="F:beta-galactosidase activity"/>
    <property type="evidence" value="ECO:0007669"/>
    <property type="project" value="UniProtKB-EC"/>
</dbReference>
<evidence type="ECO:0000256" key="3">
    <source>
        <dbReference type="ARBA" id="ARBA00007401"/>
    </source>
</evidence>
<dbReference type="PANTHER" id="PTHR46323">
    <property type="entry name" value="BETA-GALACTOSIDASE"/>
    <property type="match status" value="1"/>
</dbReference>
<evidence type="ECO:0000259" key="10">
    <source>
        <dbReference type="Pfam" id="PF00703"/>
    </source>
</evidence>
<evidence type="ECO:0000256" key="2">
    <source>
        <dbReference type="ARBA" id="ARBA00001913"/>
    </source>
</evidence>
<proteinExistence type="inferred from homology"/>
<dbReference type="SUPFAM" id="SSF49785">
    <property type="entry name" value="Galactose-binding domain-like"/>
    <property type="match status" value="1"/>
</dbReference>
<organism evidence="14 15">
    <name type="scientific">Echinicola pacifica</name>
    <dbReference type="NCBI Taxonomy" id="346377"/>
    <lineage>
        <taxon>Bacteria</taxon>
        <taxon>Pseudomonadati</taxon>
        <taxon>Bacteroidota</taxon>
        <taxon>Cytophagia</taxon>
        <taxon>Cytophagales</taxon>
        <taxon>Cyclobacteriaceae</taxon>
        <taxon>Echinicola</taxon>
    </lineage>
</organism>
<evidence type="ECO:0000259" key="11">
    <source>
        <dbReference type="Pfam" id="PF02836"/>
    </source>
</evidence>
<dbReference type="PANTHER" id="PTHR46323:SF2">
    <property type="entry name" value="BETA-GALACTOSIDASE"/>
    <property type="match status" value="1"/>
</dbReference>
<dbReference type="GO" id="GO:0009341">
    <property type="term" value="C:beta-galactosidase complex"/>
    <property type="evidence" value="ECO:0007669"/>
    <property type="project" value="InterPro"/>
</dbReference>
<dbReference type="EMBL" id="BMWX01000008">
    <property type="protein sequence ID" value="GGZ38572.1"/>
    <property type="molecule type" value="Genomic_DNA"/>
</dbReference>
<dbReference type="Gene3D" id="2.60.120.260">
    <property type="entry name" value="Galactose-binding domain-like"/>
    <property type="match status" value="1"/>
</dbReference>
<dbReference type="InterPro" id="IPR017853">
    <property type="entry name" value="GH"/>
</dbReference>